<accession>A0A4R6XEF7</accession>
<gene>
    <name evidence="6" type="ORF">C8D85_0787</name>
</gene>
<dbReference type="PANTHER" id="PTHR45138:SF9">
    <property type="entry name" value="DIGUANYLATE CYCLASE DGCM-RELATED"/>
    <property type="match status" value="1"/>
</dbReference>
<comment type="caution">
    <text evidence="6">The sequence shown here is derived from an EMBL/GenBank/DDBJ whole genome shotgun (WGS) entry which is preliminary data.</text>
</comment>
<dbReference type="PROSITE" id="PS50887">
    <property type="entry name" value="GGDEF"/>
    <property type="match status" value="1"/>
</dbReference>
<dbReference type="InterPro" id="IPR043128">
    <property type="entry name" value="Rev_trsase/Diguanyl_cyclase"/>
</dbReference>
<keyword evidence="4" id="KW-1133">Transmembrane helix</keyword>
<evidence type="ECO:0000256" key="3">
    <source>
        <dbReference type="ARBA" id="ARBA00034247"/>
    </source>
</evidence>
<feature type="transmembrane region" description="Helical" evidence="4">
    <location>
        <begin position="162"/>
        <end position="185"/>
    </location>
</feature>
<feature type="transmembrane region" description="Helical" evidence="4">
    <location>
        <begin position="108"/>
        <end position="125"/>
    </location>
</feature>
<protein>
    <recommendedName>
        <fullName evidence="2">diguanylate cyclase</fullName>
        <ecNumber evidence="2">2.7.7.65</ecNumber>
    </recommendedName>
</protein>
<dbReference type="RefSeq" id="WP_133560038.1">
    <property type="nucleotide sequence ID" value="NZ_SNZA01000001.1"/>
</dbReference>
<dbReference type="SUPFAM" id="SSF55073">
    <property type="entry name" value="Nucleotide cyclase"/>
    <property type="match status" value="1"/>
</dbReference>
<feature type="domain" description="GGDEF" evidence="5">
    <location>
        <begin position="228"/>
        <end position="363"/>
    </location>
</feature>
<feature type="transmembrane region" description="Helical" evidence="4">
    <location>
        <begin position="132"/>
        <end position="150"/>
    </location>
</feature>
<dbReference type="InterPro" id="IPR029787">
    <property type="entry name" value="Nucleotide_cyclase"/>
</dbReference>
<dbReference type="InterPro" id="IPR050469">
    <property type="entry name" value="Diguanylate_Cyclase"/>
</dbReference>
<dbReference type="EMBL" id="SNZA01000001">
    <property type="protein sequence ID" value="TDR15423.1"/>
    <property type="molecule type" value="Genomic_DNA"/>
</dbReference>
<feature type="transmembrane region" description="Helical" evidence="4">
    <location>
        <begin position="84"/>
        <end position="102"/>
    </location>
</feature>
<feature type="transmembrane region" description="Helical" evidence="4">
    <location>
        <begin position="57"/>
        <end position="75"/>
    </location>
</feature>
<comment type="catalytic activity">
    <reaction evidence="3">
        <text>2 GTP = 3',3'-c-di-GMP + 2 diphosphate</text>
        <dbReference type="Rhea" id="RHEA:24898"/>
        <dbReference type="ChEBI" id="CHEBI:33019"/>
        <dbReference type="ChEBI" id="CHEBI:37565"/>
        <dbReference type="ChEBI" id="CHEBI:58805"/>
        <dbReference type="EC" id="2.7.7.65"/>
    </reaction>
</comment>
<dbReference type="Gene3D" id="3.30.70.270">
    <property type="match status" value="1"/>
</dbReference>
<proteinExistence type="predicted"/>
<dbReference type="OrthoDB" id="9759607at2"/>
<dbReference type="GO" id="GO:0052621">
    <property type="term" value="F:diguanylate cyclase activity"/>
    <property type="evidence" value="ECO:0007669"/>
    <property type="project" value="UniProtKB-EC"/>
</dbReference>
<name>A0A4R6XEF7_9GAMM</name>
<keyword evidence="4" id="KW-0812">Transmembrane</keyword>
<evidence type="ECO:0000313" key="7">
    <source>
        <dbReference type="Proteomes" id="UP000295729"/>
    </source>
</evidence>
<dbReference type="GO" id="GO:1902201">
    <property type="term" value="P:negative regulation of bacterial-type flagellum-dependent cell motility"/>
    <property type="evidence" value="ECO:0007669"/>
    <property type="project" value="TreeGrafter"/>
</dbReference>
<organism evidence="6 7">
    <name type="scientific">Marinomonas communis</name>
    <dbReference type="NCBI Taxonomy" id="28254"/>
    <lineage>
        <taxon>Bacteria</taxon>
        <taxon>Pseudomonadati</taxon>
        <taxon>Pseudomonadota</taxon>
        <taxon>Gammaproteobacteria</taxon>
        <taxon>Oceanospirillales</taxon>
        <taxon>Oceanospirillaceae</taxon>
        <taxon>Marinomonas</taxon>
    </lineage>
</organism>
<comment type="cofactor">
    <cofactor evidence="1">
        <name>Mg(2+)</name>
        <dbReference type="ChEBI" id="CHEBI:18420"/>
    </cofactor>
</comment>
<reference evidence="6 7" key="1">
    <citation type="submission" date="2019-03" db="EMBL/GenBank/DDBJ databases">
        <title>Genomic Encyclopedia of Type Strains, Phase IV (KMG-IV): sequencing the most valuable type-strain genomes for metagenomic binning, comparative biology and taxonomic classification.</title>
        <authorList>
            <person name="Goeker M."/>
        </authorList>
    </citation>
    <scope>NUCLEOTIDE SEQUENCE [LARGE SCALE GENOMIC DNA]</scope>
    <source>
        <strain evidence="6 7">DSM 5604</strain>
    </source>
</reference>
<evidence type="ECO:0000256" key="1">
    <source>
        <dbReference type="ARBA" id="ARBA00001946"/>
    </source>
</evidence>
<dbReference type="GO" id="GO:0005886">
    <property type="term" value="C:plasma membrane"/>
    <property type="evidence" value="ECO:0007669"/>
    <property type="project" value="TreeGrafter"/>
</dbReference>
<dbReference type="GO" id="GO:0043709">
    <property type="term" value="P:cell adhesion involved in single-species biofilm formation"/>
    <property type="evidence" value="ECO:0007669"/>
    <property type="project" value="TreeGrafter"/>
</dbReference>
<evidence type="ECO:0000259" key="5">
    <source>
        <dbReference type="PROSITE" id="PS50887"/>
    </source>
</evidence>
<evidence type="ECO:0000256" key="4">
    <source>
        <dbReference type="SAM" id="Phobius"/>
    </source>
</evidence>
<dbReference type="FunFam" id="3.30.70.270:FF:000001">
    <property type="entry name" value="Diguanylate cyclase domain protein"/>
    <property type="match status" value="1"/>
</dbReference>
<evidence type="ECO:0000313" key="6">
    <source>
        <dbReference type="EMBL" id="TDR15423.1"/>
    </source>
</evidence>
<dbReference type="Pfam" id="PF00990">
    <property type="entry name" value="GGDEF"/>
    <property type="match status" value="1"/>
</dbReference>
<keyword evidence="7" id="KW-1185">Reference proteome</keyword>
<keyword evidence="4" id="KW-0472">Membrane</keyword>
<dbReference type="EC" id="2.7.7.65" evidence="2"/>
<dbReference type="SMART" id="SM00267">
    <property type="entry name" value="GGDEF"/>
    <property type="match status" value="1"/>
</dbReference>
<sequence>MSFLKPYIRRFAALIAINGADADLNRKQVVNITYLLSAMVGIMSALVFFVYGWFTESIVHILGAMVSVIGYLLSIKGYAGCARVLFPLACATYVSICTFRFYGSDSHFAWLLIILAAYSVTGFRVDRGKAQFVVCAFALMMFAFIELFAPKTTPYASLDVRLLIALSTFVASACMIVLIAGVVVTKLRKLNEHLRYLAEVDDLTKVHNRRKVLAEAANVFADSMLSNQACCFAILDLDHFKSINDRFGHETGDLVLQKTAAVMKNTIRKSDWIGRYGGEEFVIIMSNTRTEEALKLMESVRIQISDLRLAYNGLDKKLRVTTSIGIAGVDAETQRYEQVLARADKALYQAKDQGRNQVVFAGKDMEAV</sequence>
<dbReference type="CDD" id="cd01949">
    <property type="entry name" value="GGDEF"/>
    <property type="match status" value="1"/>
</dbReference>
<dbReference type="PANTHER" id="PTHR45138">
    <property type="entry name" value="REGULATORY COMPONENTS OF SENSORY TRANSDUCTION SYSTEM"/>
    <property type="match status" value="1"/>
</dbReference>
<dbReference type="Proteomes" id="UP000295729">
    <property type="component" value="Unassembled WGS sequence"/>
</dbReference>
<dbReference type="AlphaFoldDB" id="A0A4R6XEF7"/>
<dbReference type="NCBIfam" id="TIGR00254">
    <property type="entry name" value="GGDEF"/>
    <property type="match status" value="1"/>
</dbReference>
<feature type="transmembrane region" description="Helical" evidence="4">
    <location>
        <begin position="32"/>
        <end position="51"/>
    </location>
</feature>
<dbReference type="InterPro" id="IPR000160">
    <property type="entry name" value="GGDEF_dom"/>
</dbReference>
<evidence type="ECO:0000256" key="2">
    <source>
        <dbReference type="ARBA" id="ARBA00012528"/>
    </source>
</evidence>